<dbReference type="InterPro" id="IPR009836">
    <property type="entry name" value="GRDP-like"/>
</dbReference>
<sequence length="127" mass="14710">MMRAAAEGSHLSTDARNRWRSHIDASRIKLDCSHGVIYANLTVDLVHAMVRQLYFILKVCSHADYWSQPQVIAASIARYHQFMHLMRSRPKMMFVPTVDIDLVWHAHQCDPQDYARYCNDLVGKLVP</sequence>
<proteinExistence type="predicted"/>
<dbReference type="Proteomes" id="UP000481153">
    <property type="component" value="Unassembled WGS sequence"/>
</dbReference>
<dbReference type="PANTHER" id="PTHR34365">
    <property type="entry name" value="ENOLASE (DUF1399)"/>
    <property type="match status" value="1"/>
</dbReference>
<dbReference type="Pfam" id="PF07173">
    <property type="entry name" value="GRDP-like"/>
    <property type="match status" value="1"/>
</dbReference>
<name>A0A6G0WT69_9STRA</name>
<evidence type="ECO:0000313" key="2">
    <source>
        <dbReference type="Proteomes" id="UP000481153"/>
    </source>
</evidence>
<evidence type="ECO:0000313" key="1">
    <source>
        <dbReference type="EMBL" id="KAF0730663.1"/>
    </source>
</evidence>
<accession>A0A6G0WT69</accession>
<reference evidence="1 2" key="1">
    <citation type="submission" date="2019-07" db="EMBL/GenBank/DDBJ databases">
        <title>Genomics analysis of Aphanomyces spp. identifies a new class of oomycete effector associated with host adaptation.</title>
        <authorList>
            <person name="Gaulin E."/>
        </authorList>
    </citation>
    <scope>NUCLEOTIDE SEQUENCE [LARGE SCALE GENOMIC DNA]</scope>
    <source>
        <strain evidence="1 2">ATCC 201684</strain>
    </source>
</reference>
<gene>
    <name evidence="1" type="ORF">Ae201684_012082</name>
</gene>
<comment type="caution">
    <text evidence="1">The sequence shown here is derived from an EMBL/GenBank/DDBJ whole genome shotgun (WGS) entry which is preliminary data.</text>
</comment>
<dbReference type="AlphaFoldDB" id="A0A6G0WT69"/>
<keyword evidence="2" id="KW-1185">Reference proteome</keyword>
<dbReference type="EMBL" id="VJMJ01000153">
    <property type="protein sequence ID" value="KAF0730663.1"/>
    <property type="molecule type" value="Genomic_DNA"/>
</dbReference>
<organism evidence="1 2">
    <name type="scientific">Aphanomyces euteiches</name>
    <dbReference type="NCBI Taxonomy" id="100861"/>
    <lineage>
        <taxon>Eukaryota</taxon>
        <taxon>Sar</taxon>
        <taxon>Stramenopiles</taxon>
        <taxon>Oomycota</taxon>
        <taxon>Saprolegniomycetes</taxon>
        <taxon>Saprolegniales</taxon>
        <taxon>Verrucalvaceae</taxon>
        <taxon>Aphanomyces</taxon>
    </lineage>
</organism>
<protein>
    <submittedName>
        <fullName evidence="1">Uncharacterized protein</fullName>
    </submittedName>
</protein>
<dbReference type="PANTHER" id="PTHR34365:SF7">
    <property type="entry name" value="GLYCINE-RICH DOMAIN-CONTAINING PROTEIN 1"/>
    <property type="match status" value="1"/>
</dbReference>